<evidence type="ECO:0000313" key="1">
    <source>
        <dbReference type="EMBL" id="EBP8549619.1"/>
    </source>
</evidence>
<dbReference type="AlphaFoldDB" id="A0A5U4DJ26"/>
<accession>A0A5U4DJ26</accession>
<sequence>MKMSESQFIQEVRHRASLLTESFNPGRAITWVRKADNRRQILCLQEKTRRYLSGENTPQEVSAFWGRMETLPE</sequence>
<gene>
    <name evidence="1" type="ORF">ACV28_26350</name>
</gene>
<reference evidence="1" key="1">
    <citation type="submission" date="2018-07" db="EMBL/GenBank/DDBJ databases">
        <authorList>
            <consortium name="GenomeTrakr network: Whole genome sequencing for foodborne pathogen traceback"/>
        </authorList>
    </citation>
    <scope>NUCLEOTIDE SEQUENCE</scope>
    <source>
        <strain evidence="1">CFSAN030630</strain>
    </source>
</reference>
<feature type="non-terminal residue" evidence="1">
    <location>
        <position position="73"/>
    </location>
</feature>
<dbReference type="EMBL" id="AAGMMK010000089">
    <property type="protein sequence ID" value="EBP8549619.1"/>
    <property type="molecule type" value="Genomic_DNA"/>
</dbReference>
<organism evidence="1">
    <name type="scientific">Salmonella enterica</name>
    <name type="common">Salmonella choleraesuis</name>
    <dbReference type="NCBI Taxonomy" id="28901"/>
    <lineage>
        <taxon>Bacteria</taxon>
        <taxon>Pseudomonadati</taxon>
        <taxon>Pseudomonadota</taxon>
        <taxon>Gammaproteobacteria</taxon>
        <taxon>Enterobacterales</taxon>
        <taxon>Enterobacteriaceae</taxon>
        <taxon>Salmonella</taxon>
    </lineage>
</organism>
<comment type="caution">
    <text evidence="1">The sequence shown here is derived from an EMBL/GenBank/DDBJ whole genome shotgun (WGS) entry which is preliminary data.</text>
</comment>
<name>A0A5U4DJ26_SALER</name>
<proteinExistence type="predicted"/>
<protein>
    <submittedName>
        <fullName evidence="1">Uncharacterized protein</fullName>
    </submittedName>
</protein>